<sequence>MPKKGEQQTKRVTIDQVAAQAGVSKTTVSRYLNQRYDALSEDTRQRIHQVIEELNYRPNRIAQSLKARNSRMLGCLVSDISSPFSSIIVKGINSVCTQAGYQLLLVDSEDDPERERTGIQDLLENQVDGLIVNTTGQNDEYLLSLHQRGIPLVLADRCLSAPGMIDTVATENYHITYQCITYLRGLGYEQVAFFTQGNRYVAPRILRFQAYSDAMRENFHLAGEEYMYQFDLENTGDCVEKLRAFRERFPGQRLAVFAVNGVTMLHMLQGIQSAGIHIGKDFGVCGFDDWGWADLIPPGITTITQDSWEVGRRAAELLLKRIRGTGPIGPVYEELPNRLMIRGSTVSG</sequence>
<accession>A0A644Z5I5</accession>
<keyword evidence="2" id="KW-0238">DNA-binding</keyword>
<dbReference type="Pfam" id="PF00356">
    <property type="entry name" value="LacI"/>
    <property type="match status" value="1"/>
</dbReference>
<evidence type="ECO:0000313" key="5">
    <source>
        <dbReference type="EMBL" id="MPM33364.1"/>
    </source>
</evidence>
<dbReference type="PANTHER" id="PTHR30146">
    <property type="entry name" value="LACI-RELATED TRANSCRIPTIONAL REPRESSOR"/>
    <property type="match status" value="1"/>
</dbReference>
<evidence type="ECO:0000256" key="2">
    <source>
        <dbReference type="ARBA" id="ARBA00023125"/>
    </source>
</evidence>
<dbReference type="PROSITE" id="PS50932">
    <property type="entry name" value="HTH_LACI_2"/>
    <property type="match status" value="1"/>
</dbReference>
<dbReference type="SMART" id="SM00354">
    <property type="entry name" value="HTH_LACI"/>
    <property type="match status" value="1"/>
</dbReference>
<evidence type="ECO:0000259" key="4">
    <source>
        <dbReference type="PROSITE" id="PS50932"/>
    </source>
</evidence>
<evidence type="ECO:0000256" key="3">
    <source>
        <dbReference type="ARBA" id="ARBA00023163"/>
    </source>
</evidence>
<reference evidence="5" key="1">
    <citation type="submission" date="2019-08" db="EMBL/GenBank/DDBJ databases">
        <authorList>
            <person name="Kucharzyk K."/>
            <person name="Murdoch R.W."/>
            <person name="Higgins S."/>
            <person name="Loffler F."/>
        </authorList>
    </citation>
    <scope>NUCLEOTIDE SEQUENCE</scope>
</reference>
<keyword evidence="1" id="KW-0805">Transcription regulation</keyword>
<dbReference type="Gene3D" id="3.40.50.2300">
    <property type="match status" value="2"/>
</dbReference>
<protein>
    <submittedName>
        <fullName evidence="5">HTH-type transcriptional regulator KdgR</fullName>
    </submittedName>
</protein>
<dbReference type="AlphaFoldDB" id="A0A644Z5I5"/>
<dbReference type="CDD" id="cd06283">
    <property type="entry name" value="PBP1_RegR_EndR_KdgR-like"/>
    <property type="match status" value="1"/>
</dbReference>
<dbReference type="SUPFAM" id="SSF47413">
    <property type="entry name" value="lambda repressor-like DNA-binding domains"/>
    <property type="match status" value="1"/>
</dbReference>
<dbReference type="Pfam" id="PF13377">
    <property type="entry name" value="Peripla_BP_3"/>
    <property type="match status" value="1"/>
</dbReference>
<dbReference type="InterPro" id="IPR000843">
    <property type="entry name" value="HTH_LacI"/>
</dbReference>
<feature type="domain" description="HTH lacI-type" evidence="4">
    <location>
        <begin position="12"/>
        <end position="67"/>
    </location>
</feature>
<proteinExistence type="predicted"/>
<dbReference type="PANTHER" id="PTHR30146:SF145">
    <property type="entry name" value="RIBOSE OPERON REPRESSOR"/>
    <property type="match status" value="1"/>
</dbReference>
<dbReference type="EMBL" id="VSSQ01006637">
    <property type="protein sequence ID" value="MPM33364.1"/>
    <property type="molecule type" value="Genomic_DNA"/>
</dbReference>
<dbReference type="InterPro" id="IPR010982">
    <property type="entry name" value="Lambda_DNA-bd_dom_sf"/>
</dbReference>
<dbReference type="GO" id="GO:0000976">
    <property type="term" value="F:transcription cis-regulatory region binding"/>
    <property type="evidence" value="ECO:0007669"/>
    <property type="project" value="TreeGrafter"/>
</dbReference>
<dbReference type="Gene3D" id="1.10.260.40">
    <property type="entry name" value="lambda repressor-like DNA-binding domains"/>
    <property type="match status" value="1"/>
</dbReference>
<gene>
    <name evidence="5" type="primary">kdgR_23</name>
    <name evidence="5" type="ORF">SDC9_79938</name>
</gene>
<comment type="caution">
    <text evidence="5">The sequence shown here is derived from an EMBL/GenBank/DDBJ whole genome shotgun (WGS) entry which is preliminary data.</text>
</comment>
<dbReference type="SUPFAM" id="SSF53822">
    <property type="entry name" value="Periplasmic binding protein-like I"/>
    <property type="match status" value="1"/>
</dbReference>
<dbReference type="InterPro" id="IPR046335">
    <property type="entry name" value="LacI/GalR-like_sensor"/>
</dbReference>
<dbReference type="CDD" id="cd01392">
    <property type="entry name" value="HTH_LacI"/>
    <property type="match status" value="1"/>
</dbReference>
<dbReference type="GO" id="GO:0003700">
    <property type="term" value="F:DNA-binding transcription factor activity"/>
    <property type="evidence" value="ECO:0007669"/>
    <property type="project" value="TreeGrafter"/>
</dbReference>
<organism evidence="5">
    <name type="scientific">bioreactor metagenome</name>
    <dbReference type="NCBI Taxonomy" id="1076179"/>
    <lineage>
        <taxon>unclassified sequences</taxon>
        <taxon>metagenomes</taxon>
        <taxon>ecological metagenomes</taxon>
    </lineage>
</organism>
<name>A0A644Z5I5_9ZZZZ</name>
<evidence type="ECO:0000256" key="1">
    <source>
        <dbReference type="ARBA" id="ARBA00023015"/>
    </source>
</evidence>
<dbReference type="InterPro" id="IPR028082">
    <property type="entry name" value="Peripla_BP_I"/>
</dbReference>
<keyword evidence="3" id="KW-0804">Transcription</keyword>